<dbReference type="Gene3D" id="1.25.40.10">
    <property type="entry name" value="Tetratricopeptide repeat domain"/>
    <property type="match status" value="2"/>
</dbReference>
<protein>
    <recommendedName>
        <fullName evidence="4">Tetratricopeptide repeat protein</fullName>
    </recommendedName>
</protein>
<dbReference type="SMART" id="SM00028">
    <property type="entry name" value="TPR"/>
    <property type="match status" value="3"/>
</dbReference>
<feature type="repeat" description="TPR" evidence="1">
    <location>
        <begin position="421"/>
        <end position="454"/>
    </location>
</feature>
<dbReference type="PANTHER" id="PTHR12558">
    <property type="entry name" value="CELL DIVISION CYCLE 16,23,27"/>
    <property type="match status" value="1"/>
</dbReference>
<evidence type="ECO:0000256" key="1">
    <source>
        <dbReference type="PROSITE-ProRule" id="PRU00339"/>
    </source>
</evidence>
<dbReference type="SUPFAM" id="SSF48452">
    <property type="entry name" value="TPR-like"/>
    <property type="match status" value="2"/>
</dbReference>
<dbReference type="InterPro" id="IPR011990">
    <property type="entry name" value="TPR-like_helical_dom_sf"/>
</dbReference>
<dbReference type="EMBL" id="BMOD01000026">
    <property type="protein sequence ID" value="GGJ53305.1"/>
    <property type="molecule type" value="Genomic_DNA"/>
</dbReference>
<organism evidence="2 3">
    <name type="scientific">Deinococcus roseus</name>
    <dbReference type="NCBI Taxonomy" id="392414"/>
    <lineage>
        <taxon>Bacteria</taxon>
        <taxon>Thermotogati</taxon>
        <taxon>Deinococcota</taxon>
        <taxon>Deinococci</taxon>
        <taxon>Deinococcales</taxon>
        <taxon>Deinococcaceae</taxon>
        <taxon>Deinococcus</taxon>
    </lineage>
</organism>
<evidence type="ECO:0000313" key="2">
    <source>
        <dbReference type="EMBL" id="GGJ53305.1"/>
    </source>
</evidence>
<dbReference type="PANTHER" id="PTHR12558:SF13">
    <property type="entry name" value="CELL DIVISION CYCLE PROTEIN 27 HOMOLOG"/>
    <property type="match status" value="1"/>
</dbReference>
<dbReference type="PROSITE" id="PS50005">
    <property type="entry name" value="TPR"/>
    <property type="match status" value="1"/>
</dbReference>
<keyword evidence="3" id="KW-1185">Reference proteome</keyword>
<sequence>MHLRTLGKLQVTGVKFHREKPLLLVAYLAIEGKKPRRHLAELFWPEASDPMNSLAVALTKLRKLGVIFANEHEAGTEVQCDVQEILKFLSQHDFAAARALYQGAFMDTATLTDLGEELEEWVFATRERVAVAIRSAYLDCAEQESTKGSLKEAAKWAELAYKPAGAPPPEVQDLMRLHRLLLGGQNPLAAKVAEEASDYGVQLQTVGGMRETCIQQALSFLEQGLPQKALEVLKDLPADEEVHLLRTRALERSGNYREAMRMFNFLPDNPEYLGVKSALLWRLGQPEKAKSAATEALMSGSEARAEALITLGNLSNSAGDYTLAEGYYRRAAALWSTLPARDYWIGALNNLAYARICLGHNPEDSFSEVLAAAEGNAAQYARVLLNYGWAKERNGFTSEAIHTFQEAARLASEIDALSTAIRAWNNIGKIYHERHEKEQAKNAYDSALRFARRAGEVLMAATVLANISELEQSPEALEEAILLLEQAGHQDFADDYRATLQTFMERSTSVSENK</sequence>
<name>A0ABQ2DD37_9DEIO</name>
<dbReference type="InterPro" id="IPR019734">
    <property type="entry name" value="TPR_rpt"/>
</dbReference>
<reference evidence="3" key="1">
    <citation type="journal article" date="2019" name="Int. J. Syst. Evol. Microbiol.">
        <title>The Global Catalogue of Microorganisms (GCM) 10K type strain sequencing project: providing services to taxonomists for standard genome sequencing and annotation.</title>
        <authorList>
            <consortium name="The Broad Institute Genomics Platform"/>
            <consortium name="The Broad Institute Genome Sequencing Center for Infectious Disease"/>
            <person name="Wu L."/>
            <person name="Ma J."/>
        </authorList>
    </citation>
    <scope>NUCLEOTIDE SEQUENCE [LARGE SCALE GENOMIC DNA]</scope>
    <source>
        <strain evidence="3">JCM 14370</strain>
    </source>
</reference>
<dbReference type="Pfam" id="PF13181">
    <property type="entry name" value="TPR_8"/>
    <property type="match status" value="1"/>
</dbReference>
<proteinExistence type="predicted"/>
<evidence type="ECO:0000313" key="3">
    <source>
        <dbReference type="Proteomes" id="UP000632222"/>
    </source>
</evidence>
<accession>A0ABQ2DD37</accession>
<comment type="caution">
    <text evidence="2">The sequence shown here is derived from an EMBL/GenBank/DDBJ whole genome shotgun (WGS) entry which is preliminary data.</text>
</comment>
<gene>
    <name evidence="2" type="ORF">GCM10008938_44150</name>
</gene>
<keyword evidence="1" id="KW-0802">TPR repeat</keyword>
<dbReference type="RefSeq" id="WP_189007123.1">
    <property type="nucleotide sequence ID" value="NZ_BMOD01000026.1"/>
</dbReference>
<evidence type="ECO:0008006" key="4">
    <source>
        <dbReference type="Google" id="ProtNLM"/>
    </source>
</evidence>
<dbReference type="Proteomes" id="UP000632222">
    <property type="component" value="Unassembled WGS sequence"/>
</dbReference>